<evidence type="ECO:0000313" key="2">
    <source>
        <dbReference type="Proteomes" id="UP000031512"/>
    </source>
</evidence>
<reference evidence="1 2" key="1">
    <citation type="journal article" date="2012" name="BMC Genomics">
        <title>Comparative genomic analysis and phylogenetic position of Theileria equi.</title>
        <authorList>
            <person name="Kappmeyer L.S."/>
            <person name="Thiagarajan M."/>
            <person name="Herndon D.R."/>
            <person name="Ramsay J.D."/>
            <person name="Caler E."/>
            <person name="Djikeng A."/>
            <person name="Gillespie J.J."/>
            <person name="Lau A.O."/>
            <person name="Roalson E.H."/>
            <person name="Silva J.C."/>
            <person name="Silva M.G."/>
            <person name="Suarez C.E."/>
            <person name="Ueti M.W."/>
            <person name="Nene V.M."/>
            <person name="Mealey R.H."/>
            <person name="Knowles D.P."/>
            <person name="Brayton K.A."/>
        </authorList>
    </citation>
    <scope>NUCLEOTIDE SEQUENCE [LARGE SCALE GENOMIC DNA]</scope>
    <source>
        <strain evidence="1 2">WA</strain>
    </source>
</reference>
<dbReference type="Gene3D" id="3.30.200.20">
    <property type="entry name" value="Phosphorylase Kinase, domain 1"/>
    <property type="match status" value="1"/>
</dbReference>
<protein>
    <submittedName>
        <fullName evidence="1">Serine/threonine protein kinase, putative</fullName>
    </submittedName>
</protein>
<dbReference type="OrthoDB" id="68483at2759"/>
<sequence length="104" mass="11813">MSGFEVIKLLHYGKCNDVFVSRDAQGNLVAVKRFYKLELENRSDYTNRGGKIVKRDWTQAFKESIDVQRMIECDFCIKLLDVVGDFDAQGGDVEMGALWLQTGA</sequence>
<keyword evidence="1" id="KW-0723">Serine/threonine-protein kinase</keyword>
<dbReference type="Proteomes" id="UP000031512">
    <property type="component" value="Chromosome 1"/>
</dbReference>
<gene>
    <name evidence="1" type="ORF">BEWA_024370</name>
</gene>
<evidence type="ECO:0000313" key="1">
    <source>
        <dbReference type="EMBL" id="AFZ79588.1"/>
    </source>
</evidence>
<keyword evidence="1" id="KW-0418">Kinase</keyword>
<dbReference type="RefSeq" id="XP_004829254.1">
    <property type="nucleotide sequence ID" value="XM_004829197.1"/>
</dbReference>
<dbReference type="KEGG" id="beq:BEWA_024370"/>
<keyword evidence="1" id="KW-0808">Transferase</keyword>
<keyword evidence="2" id="KW-1185">Reference proteome</keyword>
<dbReference type="EMBL" id="CP001669">
    <property type="protein sequence ID" value="AFZ79588.1"/>
    <property type="molecule type" value="Genomic_DNA"/>
</dbReference>
<proteinExistence type="predicted"/>
<organism evidence="1 2">
    <name type="scientific">Theileria equi strain WA</name>
    <dbReference type="NCBI Taxonomy" id="1537102"/>
    <lineage>
        <taxon>Eukaryota</taxon>
        <taxon>Sar</taxon>
        <taxon>Alveolata</taxon>
        <taxon>Apicomplexa</taxon>
        <taxon>Aconoidasida</taxon>
        <taxon>Piroplasmida</taxon>
        <taxon>Theileriidae</taxon>
        <taxon>Theileria</taxon>
    </lineage>
</organism>
<dbReference type="GeneID" id="15806869"/>
<dbReference type="GO" id="GO:0004674">
    <property type="term" value="F:protein serine/threonine kinase activity"/>
    <property type="evidence" value="ECO:0007669"/>
    <property type="project" value="UniProtKB-KW"/>
</dbReference>
<accession>L0AWG0</accession>
<name>L0AWG0_THEEQ</name>
<dbReference type="VEuPathDB" id="PiroplasmaDB:BEWA_024370"/>
<dbReference type="AlphaFoldDB" id="L0AWG0"/>